<dbReference type="InterPro" id="IPR045185">
    <property type="entry name" value="PUB22/23/24-like"/>
</dbReference>
<evidence type="ECO:0000256" key="3">
    <source>
        <dbReference type="RuleBase" id="RU369093"/>
    </source>
</evidence>
<dbReference type="EC" id="2.3.2.27" evidence="3"/>
<dbReference type="Pfam" id="PF04564">
    <property type="entry name" value="U-box"/>
    <property type="match status" value="1"/>
</dbReference>
<comment type="catalytic activity">
    <reaction evidence="3">
        <text>S-ubiquitinyl-[E2 ubiquitin-conjugating enzyme]-L-cysteine + [acceptor protein]-L-lysine = [E2 ubiquitin-conjugating enzyme]-L-cysteine + N(6)-ubiquitinyl-[acceptor protein]-L-lysine.</text>
        <dbReference type="EC" id="2.3.2.27"/>
    </reaction>
</comment>
<evidence type="ECO:0000259" key="4">
    <source>
        <dbReference type="PROSITE" id="PS51698"/>
    </source>
</evidence>
<dbReference type="PANTHER" id="PTHR22849:SF148">
    <property type="entry name" value="U-BOX DOMAIN-CONTAINING PROTEIN"/>
    <property type="match status" value="1"/>
</dbReference>
<dbReference type="PANTHER" id="PTHR22849">
    <property type="entry name" value="WDSAM1 PROTEIN"/>
    <property type="match status" value="1"/>
</dbReference>
<dbReference type="EMBL" id="KZ451935">
    <property type="protein sequence ID" value="PKA60819.1"/>
    <property type="molecule type" value="Genomic_DNA"/>
</dbReference>
<organism evidence="5 6">
    <name type="scientific">Apostasia shenzhenica</name>
    <dbReference type="NCBI Taxonomy" id="1088818"/>
    <lineage>
        <taxon>Eukaryota</taxon>
        <taxon>Viridiplantae</taxon>
        <taxon>Streptophyta</taxon>
        <taxon>Embryophyta</taxon>
        <taxon>Tracheophyta</taxon>
        <taxon>Spermatophyta</taxon>
        <taxon>Magnoliopsida</taxon>
        <taxon>Liliopsida</taxon>
        <taxon>Asparagales</taxon>
        <taxon>Orchidaceae</taxon>
        <taxon>Apostasioideae</taxon>
        <taxon>Apostasia</taxon>
    </lineage>
</organism>
<sequence length="121" mass="13589">MDLMVVISQKEEDQNIKQHIREKCEQSVDSTQQIIGLPNKFKQIAGTEDATGLNEGSLLKYLEKCTSLIPNDFLCPISLGIMTDPVITATGQTYERSSIQKWLDAGHRNCPNHSNLFLICH</sequence>
<gene>
    <name evidence="5" type="primary">PUB15</name>
    <name evidence="5" type="ORF">AXF42_Ash006453</name>
</gene>
<comment type="pathway">
    <text evidence="1 3">Protein modification; protein ubiquitination.</text>
</comment>
<dbReference type="Proteomes" id="UP000236161">
    <property type="component" value="Unassembled WGS sequence"/>
</dbReference>
<dbReference type="AlphaFoldDB" id="A0A2I0AZ65"/>
<keyword evidence="6" id="KW-1185">Reference proteome</keyword>
<evidence type="ECO:0000313" key="6">
    <source>
        <dbReference type="Proteomes" id="UP000236161"/>
    </source>
</evidence>
<dbReference type="InterPro" id="IPR013083">
    <property type="entry name" value="Znf_RING/FYVE/PHD"/>
</dbReference>
<reference evidence="5 6" key="1">
    <citation type="journal article" date="2017" name="Nature">
        <title>The Apostasia genome and the evolution of orchids.</title>
        <authorList>
            <person name="Zhang G.Q."/>
            <person name="Liu K.W."/>
            <person name="Li Z."/>
            <person name="Lohaus R."/>
            <person name="Hsiao Y.Y."/>
            <person name="Niu S.C."/>
            <person name="Wang J.Y."/>
            <person name="Lin Y.C."/>
            <person name="Xu Q."/>
            <person name="Chen L.J."/>
            <person name="Yoshida K."/>
            <person name="Fujiwara S."/>
            <person name="Wang Z.W."/>
            <person name="Zhang Y.Q."/>
            <person name="Mitsuda N."/>
            <person name="Wang M."/>
            <person name="Liu G.H."/>
            <person name="Pecoraro L."/>
            <person name="Huang H.X."/>
            <person name="Xiao X.J."/>
            <person name="Lin M."/>
            <person name="Wu X.Y."/>
            <person name="Wu W.L."/>
            <person name="Chen Y.Y."/>
            <person name="Chang S.B."/>
            <person name="Sakamoto S."/>
            <person name="Ohme-Takagi M."/>
            <person name="Yagi M."/>
            <person name="Zeng S.J."/>
            <person name="Shen C.Y."/>
            <person name="Yeh C.M."/>
            <person name="Luo Y.B."/>
            <person name="Tsai W.C."/>
            <person name="Van de Peer Y."/>
            <person name="Liu Z.J."/>
        </authorList>
    </citation>
    <scope>NUCLEOTIDE SEQUENCE [LARGE SCALE GENOMIC DNA]</scope>
    <source>
        <strain evidence="6">cv. Shenzhen</strain>
        <tissue evidence="5">Stem</tissue>
    </source>
</reference>
<dbReference type="SUPFAM" id="SSF57850">
    <property type="entry name" value="RING/U-box"/>
    <property type="match status" value="1"/>
</dbReference>
<protein>
    <recommendedName>
        <fullName evidence="3 4">U-box domain-containing protein</fullName>
        <ecNumber evidence="3">2.3.2.27</ecNumber>
    </recommendedName>
    <alternativeName>
        <fullName evidence="3">RING-type E3 ubiquitin transferase PUB</fullName>
    </alternativeName>
</protein>
<name>A0A2I0AZ65_9ASPA</name>
<dbReference type="GO" id="GO:0016567">
    <property type="term" value="P:protein ubiquitination"/>
    <property type="evidence" value="ECO:0007669"/>
    <property type="project" value="UniProtKB-UniRule"/>
</dbReference>
<comment type="function">
    <text evidence="3">Functions as an E3 ubiquitin ligase.</text>
</comment>
<keyword evidence="2 3" id="KW-0808">Transferase</keyword>
<dbReference type="Gene3D" id="3.30.40.10">
    <property type="entry name" value="Zinc/RING finger domain, C3HC4 (zinc finger)"/>
    <property type="match status" value="1"/>
</dbReference>
<evidence type="ECO:0000313" key="5">
    <source>
        <dbReference type="EMBL" id="PKA60819.1"/>
    </source>
</evidence>
<evidence type="ECO:0000256" key="1">
    <source>
        <dbReference type="ARBA" id="ARBA00004906"/>
    </source>
</evidence>
<dbReference type="InterPro" id="IPR045210">
    <property type="entry name" value="RING-Ubox_PUB"/>
</dbReference>
<dbReference type="CDD" id="cd16664">
    <property type="entry name" value="RING-Ubox_PUB"/>
    <property type="match status" value="1"/>
</dbReference>
<dbReference type="UniPathway" id="UPA00143"/>
<dbReference type="SMART" id="SM00504">
    <property type="entry name" value="Ubox"/>
    <property type="match status" value="1"/>
</dbReference>
<feature type="domain" description="U-box" evidence="4">
    <location>
        <begin position="68"/>
        <end position="121"/>
    </location>
</feature>
<accession>A0A2I0AZ65</accession>
<keyword evidence="3" id="KW-0833">Ubl conjugation pathway</keyword>
<evidence type="ECO:0000256" key="2">
    <source>
        <dbReference type="ARBA" id="ARBA00022679"/>
    </source>
</evidence>
<proteinExistence type="predicted"/>
<dbReference type="PROSITE" id="PS51698">
    <property type="entry name" value="U_BOX"/>
    <property type="match status" value="1"/>
</dbReference>
<dbReference type="GO" id="GO:0061630">
    <property type="term" value="F:ubiquitin protein ligase activity"/>
    <property type="evidence" value="ECO:0007669"/>
    <property type="project" value="UniProtKB-UniRule"/>
</dbReference>
<dbReference type="InterPro" id="IPR003613">
    <property type="entry name" value="Ubox_domain"/>
</dbReference>
<dbReference type="OrthoDB" id="10064100at2759"/>